<evidence type="ECO:0000256" key="4">
    <source>
        <dbReference type="RuleBase" id="RU003792"/>
    </source>
</evidence>
<comment type="similarity">
    <text evidence="1 4">Belongs to the tRNA pseudouridine synthase TruA family.</text>
</comment>
<proteinExistence type="inferred from homology"/>
<feature type="domain" description="Pseudouridine synthase I TruA alpha/beta" evidence="5">
    <location>
        <begin position="238"/>
        <end position="351"/>
    </location>
</feature>
<dbReference type="GO" id="GO:0005634">
    <property type="term" value="C:nucleus"/>
    <property type="evidence" value="ECO:0007669"/>
    <property type="project" value="TreeGrafter"/>
</dbReference>
<dbReference type="EMBL" id="JTDE01003521">
    <property type="protein sequence ID" value="KAF7255966.1"/>
    <property type="molecule type" value="Genomic_DNA"/>
</dbReference>
<comment type="caution">
    <text evidence="6">The sequence shown here is derived from an EMBL/GenBank/DDBJ whole genome shotgun (WGS) entry which is preliminary data.</text>
</comment>
<evidence type="ECO:0000256" key="2">
    <source>
        <dbReference type="ARBA" id="ARBA00022694"/>
    </source>
</evidence>
<dbReference type="InterPro" id="IPR020094">
    <property type="entry name" value="TruA/RsuA/RluB/E/F_N"/>
</dbReference>
<dbReference type="Gene3D" id="3.30.70.660">
    <property type="entry name" value="Pseudouridine synthase I, catalytic domain, C-terminal subdomain"/>
    <property type="match status" value="1"/>
</dbReference>
<dbReference type="Gene3D" id="3.30.70.580">
    <property type="entry name" value="Pseudouridine synthase I, catalytic domain, N-terminal subdomain"/>
    <property type="match status" value="1"/>
</dbReference>
<sequence length="449" mass="51530">MRIFAACMRRVKELEESIEALKKLSFEDLLRHAIQQERRNFELENVLSKRQRDDSSVTKKNRFFNFQQYKMRHIALQFAYLGWNYSGLALQGSAHPATVMEKLLDALEKCKLIDDRESLNFTVCGRTDKGVSALGQVISVVVRSALLSGLGIVEDSGPDAEERSCMLTIDIIKIQISAVSDTELDYVYILNKVLPADIRILAWSPTHPDFNARFTCLKRSYTYYLPYSGLDLAAMKKAALQLVGTHDFRNICSVQVESDTPTFVRRVDNVMVHQLESDPVCPTTMCQISVSASGFLYHQIRCIVSLLVMIGRGYEPVSLIEDLLDISKTPAKPQYQIAGDIPLLFTDAEYPEDSVHWNTSEAAQLDLIRHFQKLWSEHAIRSMTVKTLLDHVERRWARSPFPLYHLDRIIPEGRWREERVCGKGSHKSLYKRPIELTVEEKLSRFKRKK</sequence>
<dbReference type="SUPFAM" id="SSF55120">
    <property type="entry name" value="Pseudouridine synthase"/>
    <property type="match status" value="1"/>
</dbReference>
<organism evidence="6 7">
    <name type="scientific">Paragonimus skrjabini miyazakii</name>
    <dbReference type="NCBI Taxonomy" id="59628"/>
    <lineage>
        <taxon>Eukaryota</taxon>
        <taxon>Metazoa</taxon>
        <taxon>Spiralia</taxon>
        <taxon>Lophotrochozoa</taxon>
        <taxon>Platyhelminthes</taxon>
        <taxon>Trematoda</taxon>
        <taxon>Digenea</taxon>
        <taxon>Plagiorchiida</taxon>
        <taxon>Troglotremata</taxon>
        <taxon>Troglotrematidae</taxon>
        <taxon>Paragonimus</taxon>
    </lineage>
</organism>
<protein>
    <recommendedName>
        <fullName evidence="4">tRNA pseudouridine synthase</fullName>
        <ecNumber evidence="4">5.4.99.12</ecNumber>
    </recommendedName>
</protein>
<dbReference type="GO" id="GO:1990481">
    <property type="term" value="P:mRNA pseudouridine synthesis"/>
    <property type="evidence" value="ECO:0007669"/>
    <property type="project" value="TreeGrafter"/>
</dbReference>
<dbReference type="AlphaFoldDB" id="A0A8S9YRD7"/>
<dbReference type="InterPro" id="IPR001406">
    <property type="entry name" value="PsdUridine_synth_TruA"/>
</dbReference>
<dbReference type="Proteomes" id="UP000822476">
    <property type="component" value="Unassembled WGS sequence"/>
</dbReference>
<evidence type="ECO:0000256" key="1">
    <source>
        <dbReference type="ARBA" id="ARBA00009375"/>
    </source>
</evidence>
<keyword evidence="2 4" id="KW-0819">tRNA processing</keyword>
<dbReference type="PANTHER" id="PTHR11142">
    <property type="entry name" value="PSEUDOURIDYLATE SYNTHASE"/>
    <property type="match status" value="1"/>
</dbReference>
<reference evidence="6" key="1">
    <citation type="submission" date="2019-07" db="EMBL/GenBank/DDBJ databases">
        <title>Annotation for the trematode Paragonimus miyazaki's.</title>
        <authorList>
            <person name="Choi Y.-J."/>
        </authorList>
    </citation>
    <scope>NUCLEOTIDE SEQUENCE</scope>
    <source>
        <strain evidence="6">Japan</strain>
    </source>
</reference>
<evidence type="ECO:0000313" key="7">
    <source>
        <dbReference type="Proteomes" id="UP000822476"/>
    </source>
</evidence>
<gene>
    <name evidence="6" type="ORF">EG68_07665</name>
</gene>
<dbReference type="PANTHER" id="PTHR11142:SF5">
    <property type="entry name" value="TRNA PSEUDOURIDINE(38_39) SYNTHASE"/>
    <property type="match status" value="1"/>
</dbReference>
<keyword evidence="7" id="KW-1185">Reference proteome</keyword>
<dbReference type="OrthoDB" id="25767at2759"/>
<accession>A0A8S9YRD7</accession>
<name>A0A8S9YRD7_9TREM</name>
<dbReference type="InterPro" id="IPR020103">
    <property type="entry name" value="PsdUridine_synth_cat_dom_sf"/>
</dbReference>
<dbReference type="NCBIfam" id="TIGR00071">
    <property type="entry name" value="hisT_truA"/>
    <property type="match status" value="1"/>
</dbReference>
<dbReference type="Pfam" id="PF01416">
    <property type="entry name" value="PseudoU_synth_1"/>
    <property type="match status" value="1"/>
</dbReference>
<dbReference type="GO" id="GO:0160147">
    <property type="term" value="F:tRNA pseudouridine(38-40) synthase activity"/>
    <property type="evidence" value="ECO:0007669"/>
    <property type="project" value="UniProtKB-EC"/>
</dbReference>
<dbReference type="GO" id="GO:0003723">
    <property type="term" value="F:RNA binding"/>
    <property type="evidence" value="ECO:0007669"/>
    <property type="project" value="InterPro"/>
</dbReference>
<comment type="catalytic activity">
    <reaction evidence="4">
        <text>uridine(38/39/40) in tRNA = pseudouridine(38/39/40) in tRNA</text>
        <dbReference type="Rhea" id="RHEA:22376"/>
        <dbReference type="Rhea" id="RHEA-COMP:10085"/>
        <dbReference type="Rhea" id="RHEA-COMP:10087"/>
        <dbReference type="ChEBI" id="CHEBI:65314"/>
        <dbReference type="ChEBI" id="CHEBI:65315"/>
        <dbReference type="EC" id="5.4.99.12"/>
    </reaction>
</comment>
<keyword evidence="3 4" id="KW-0413">Isomerase</keyword>
<dbReference type="GO" id="GO:0031119">
    <property type="term" value="P:tRNA pseudouridine synthesis"/>
    <property type="evidence" value="ECO:0007669"/>
    <property type="project" value="TreeGrafter"/>
</dbReference>
<evidence type="ECO:0000313" key="6">
    <source>
        <dbReference type="EMBL" id="KAF7255966.1"/>
    </source>
</evidence>
<dbReference type="HAMAP" id="MF_00171">
    <property type="entry name" value="TruA"/>
    <property type="match status" value="1"/>
</dbReference>
<dbReference type="EC" id="5.4.99.12" evidence="4"/>
<evidence type="ECO:0000259" key="5">
    <source>
        <dbReference type="Pfam" id="PF01416"/>
    </source>
</evidence>
<evidence type="ECO:0000256" key="3">
    <source>
        <dbReference type="ARBA" id="ARBA00023235"/>
    </source>
</evidence>
<dbReference type="InterPro" id="IPR020097">
    <property type="entry name" value="PsdUridine_synth_TruA_a/b_dom"/>
</dbReference>
<dbReference type="GO" id="GO:0005737">
    <property type="term" value="C:cytoplasm"/>
    <property type="evidence" value="ECO:0007669"/>
    <property type="project" value="TreeGrafter"/>
</dbReference>
<dbReference type="InterPro" id="IPR020095">
    <property type="entry name" value="PsdUridine_synth_TruA_C"/>
</dbReference>